<gene>
    <name evidence="12" type="ORF">CCHL11_08262</name>
</gene>
<dbReference type="InterPro" id="IPR003439">
    <property type="entry name" value="ABC_transporter-like_ATP-bd"/>
</dbReference>
<dbReference type="OrthoDB" id="245989at2759"/>
<dbReference type="SUPFAM" id="SSF52540">
    <property type="entry name" value="P-loop containing nucleoside triphosphate hydrolases"/>
    <property type="match status" value="2"/>
</dbReference>
<evidence type="ECO:0000313" key="13">
    <source>
        <dbReference type="Proteomes" id="UP000186583"/>
    </source>
</evidence>
<evidence type="ECO:0000313" key="12">
    <source>
        <dbReference type="EMBL" id="OLN85666.1"/>
    </source>
</evidence>
<feature type="transmembrane region" description="Helical" evidence="10">
    <location>
        <begin position="1225"/>
        <end position="1246"/>
    </location>
</feature>
<feature type="transmembrane region" description="Helical" evidence="10">
    <location>
        <begin position="1463"/>
        <end position="1483"/>
    </location>
</feature>
<sequence>MRSDSETETESQSGVLPNPTTNTEEKGQLPGLASLTTASVAEKEWSRHDEADAQEARMNDEVQQLARRYTSQSLGALGSLFPVPAEGPFNPDSPDFNARQWAKAFYNIRIDSSEGNPPRTTGIAFKNLNVFGFGSATDYQKTVGNVFLEVGTLAKKLLGAKEQRIDILHDLEGVVHSGEMLAVLGPPGSGCSTLLRTIAGDTHGFHISKDATINYQGIHPREMRTAFRGEAIYTAEVDDHFAHLTVGDTLYFAARARCPKTIPEGVTRKEYAEHLRDVTMAMFGISHTKNTRVGDDFVRGVSGGERKRVTIAEAALSYSPLQCWDNSTRGLDSANALEFCRTLRLQADVMGCTSCVAIYQASQDAYDRLIIRKIFDKVIVLFEGRQIFFGKTDEAKAYFEGLGFVCPEQQTTADFLTSMTSHQERIIRPGWEGQTPRSPDEFSQAWKASQHRVRLLDAVEDYLQRHPFGGDHYQKFLESRRIDQSNSQRQKSPFTLSYVGQMKLTLWRSWVMLRSDPSITITMLITNVFQGLIISSLFYNLPSDTSSLFRRSTLLFFMVIVNAFGSILEIMTLYAKRRVIEKHARYALYHPSAEALSAMIVDLPYKIVNTIFLNTILYFMGNLRRAPGPFFFFLLISFVMLLTMSMMFRLIGSVTKSIAQALAPASIVLLMIALYTGFAIPPQYMQSWLGWIRWINPVFYGLESVFLNEFFGRNFPCSAYVPSGPGYDNVASNNRVCSAVASQPEQDFVSGTTYVLSSYGFVNSHRWRNLGVMIAYMALFMGLHLFATEYVASERSKGEVLVFSRSAMSKHRKHGVADDEAGIKGKATPQQGSSDSMEGVSGMEEQTSIFHWKDVCYDIKIKSEPRRILDNVDGWVKPGTLTALMGVSGAGKTTLLDVLATRVTMGVISGEMLVNGQPRDGSFQRKTGYVTQQDLHLHTSTVREALNFSALLRQPEKYTKQEKLDYVDTVITLLGMEEYSDAVIGVPGEGLNVEQRKRLTIGVELAARPELLLFLDEPTSGLDSQTSWSICNLMEKLTRSGQAILCTIHQPSAMLFQRFDRLLLLARGGRTVYFGEIGQNSQVLVDYFVRNGGPACPAGANPAEWMLEVIGAAPGAHTEIDWPAVWRQTPEYQAVQDELSRLRGEGLARVQSTRSEKGSSFNEFAAGFNVQFMQVTRRVFQQYWRSPTYIYSKGLLSFGAVQALFIGLSFLNLENTQRGLQSQMFGVFIFITIFSQIVEQILPVFISQRTMYEARERPSKAYSWKAFLLANILVEMAWNSLAAVLCYICWYYPIGLYRNAYPTNAVDSRGITMFLHVWVFFIFAGSFAHMMIAGLPNAEIAGGLVNLLSIMMFLFCGILAGPGVLPGFWIFMYRVNPFTYAVEGFLGTSLANAPVHCASNEYVSFTAPNDQTCGDYLANYISVAGGYLSDLNATDCQYCSISDTNTFLRSINVDFGNRWRNFGFMWVYCIFNICAAALIYWLVRMPKNSRVKKE</sequence>
<dbReference type="PROSITE" id="PS00211">
    <property type="entry name" value="ABC_TRANSPORTER_1"/>
    <property type="match status" value="1"/>
</dbReference>
<dbReference type="GO" id="GO:0140359">
    <property type="term" value="F:ABC-type transporter activity"/>
    <property type="evidence" value="ECO:0007669"/>
    <property type="project" value="InterPro"/>
</dbReference>
<dbReference type="FunFam" id="3.40.50.300:FF:000054">
    <property type="entry name" value="ABC multidrug transporter atrF"/>
    <property type="match status" value="1"/>
</dbReference>
<feature type="transmembrane region" description="Helical" evidence="10">
    <location>
        <begin position="518"/>
        <end position="541"/>
    </location>
</feature>
<evidence type="ECO:0000256" key="10">
    <source>
        <dbReference type="SAM" id="Phobius"/>
    </source>
</evidence>
<dbReference type="SMART" id="SM00382">
    <property type="entry name" value="AAA"/>
    <property type="match status" value="2"/>
</dbReference>
<comment type="subcellular location">
    <subcellularLocation>
        <location evidence="1">Membrane</location>
        <topology evidence="1">Multi-pass membrane protein</topology>
    </subcellularLocation>
</comment>
<dbReference type="Pfam" id="PF00005">
    <property type="entry name" value="ABC_tran"/>
    <property type="match status" value="2"/>
</dbReference>
<dbReference type="Pfam" id="PF06422">
    <property type="entry name" value="PDR_CDR"/>
    <property type="match status" value="1"/>
</dbReference>
<evidence type="ECO:0000256" key="5">
    <source>
        <dbReference type="ARBA" id="ARBA00022741"/>
    </source>
</evidence>
<feature type="region of interest" description="Disordered" evidence="9">
    <location>
        <begin position="814"/>
        <end position="839"/>
    </location>
</feature>
<evidence type="ECO:0000256" key="4">
    <source>
        <dbReference type="ARBA" id="ARBA00022692"/>
    </source>
</evidence>
<feature type="domain" description="ABC transporter" evidence="11">
    <location>
        <begin position="850"/>
        <end position="1092"/>
    </location>
</feature>
<dbReference type="Gene3D" id="3.40.50.300">
    <property type="entry name" value="P-loop containing nucleotide triphosphate hydrolases"/>
    <property type="match status" value="2"/>
</dbReference>
<dbReference type="InterPro" id="IPR013525">
    <property type="entry name" value="ABC2_TM"/>
</dbReference>
<protein>
    <submittedName>
        <fullName evidence="12">Multidrug resistance protein CDR1</fullName>
    </submittedName>
</protein>
<dbReference type="Pfam" id="PF19055">
    <property type="entry name" value="ABC2_membrane_7"/>
    <property type="match status" value="1"/>
</dbReference>
<dbReference type="Proteomes" id="UP000186583">
    <property type="component" value="Unassembled WGS sequence"/>
</dbReference>
<feature type="transmembrane region" description="Helical" evidence="10">
    <location>
        <begin position="630"/>
        <end position="651"/>
    </location>
</feature>
<dbReference type="PROSITE" id="PS50893">
    <property type="entry name" value="ABC_TRANSPORTER_2"/>
    <property type="match status" value="2"/>
</dbReference>
<dbReference type="InterPro" id="IPR003593">
    <property type="entry name" value="AAA+_ATPase"/>
</dbReference>
<feature type="transmembrane region" description="Helical" evidence="10">
    <location>
        <begin position="553"/>
        <end position="575"/>
    </location>
</feature>
<proteinExistence type="inferred from homology"/>
<feature type="compositionally biased region" description="Basic and acidic residues" evidence="9">
    <location>
        <begin position="41"/>
        <end position="59"/>
    </location>
</feature>
<dbReference type="InterPro" id="IPR017871">
    <property type="entry name" value="ABC_transporter-like_CS"/>
</dbReference>
<feature type="transmembrane region" description="Helical" evidence="10">
    <location>
        <begin position="596"/>
        <end position="618"/>
    </location>
</feature>
<dbReference type="GO" id="GO:0016020">
    <property type="term" value="C:membrane"/>
    <property type="evidence" value="ECO:0007669"/>
    <property type="project" value="UniProtKB-SubCell"/>
</dbReference>
<accession>A0A1Q8RMU5</accession>
<dbReference type="InterPro" id="IPR010929">
    <property type="entry name" value="PDR_CDR_ABC"/>
</dbReference>
<feature type="transmembrane region" description="Helical" evidence="10">
    <location>
        <begin position="767"/>
        <end position="787"/>
    </location>
</feature>
<reference evidence="12 13" key="1">
    <citation type="submission" date="2016-11" db="EMBL/GenBank/DDBJ databases">
        <title>Draft Genome Assembly of Colletotrichum chlorophyti a pathogen of herbaceous plants.</title>
        <authorList>
            <person name="Gan P."/>
            <person name="Narusaka M."/>
            <person name="Tsushima A."/>
            <person name="Narusaka Y."/>
            <person name="Takano Y."/>
            <person name="Shirasu K."/>
        </authorList>
    </citation>
    <scope>NUCLEOTIDE SEQUENCE [LARGE SCALE GENOMIC DNA]</scope>
    <source>
        <strain evidence="12 13">NTL11</strain>
    </source>
</reference>
<dbReference type="PANTHER" id="PTHR19241">
    <property type="entry name" value="ATP-BINDING CASSETTE TRANSPORTER"/>
    <property type="match status" value="1"/>
</dbReference>
<keyword evidence="7 10" id="KW-1133">Transmembrane helix</keyword>
<evidence type="ECO:0000256" key="9">
    <source>
        <dbReference type="SAM" id="MobiDB-lite"/>
    </source>
</evidence>
<dbReference type="InterPro" id="IPR034001">
    <property type="entry name" value="ABCG_PDR_1"/>
</dbReference>
<keyword evidence="6" id="KW-0067">ATP-binding</keyword>
<dbReference type="STRING" id="708187.A0A1Q8RMU5"/>
<evidence type="ECO:0000256" key="7">
    <source>
        <dbReference type="ARBA" id="ARBA00022989"/>
    </source>
</evidence>
<evidence type="ECO:0000256" key="6">
    <source>
        <dbReference type="ARBA" id="ARBA00022840"/>
    </source>
</evidence>
<comment type="similarity">
    <text evidence="2">Belongs to the ABC transporter superfamily. ABCG family. PDR (TC 3.A.1.205) subfamily.</text>
</comment>
<feature type="transmembrane region" description="Helical" evidence="10">
    <location>
        <begin position="1313"/>
        <end position="1335"/>
    </location>
</feature>
<dbReference type="CDD" id="cd03233">
    <property type="entry name" value="ABCG_PDR_domain1"/>
    <property type="match status" value="1"/>
</dbReference>
<keyword evidence="13" id="KW-1185">Reference proteome</keyword>
<dbReference type="GO" id="GO:0005524">
    <property type="term" value="F:ATP binding"/>
    <property type="evidence" value="ECO:0007669"/>
    <property type="project" value="UniProtKB-KW"/>
</dbReference>
<dbReference type="Pfam" id="PF01061">
    <property type="entry name" value="ABC2_membrane"/>
    <property type="match status" value="2"/>
</dbReference>
<dbReference type="EMBL" id="MPGH01000156">
    <property type="protein sequence ID" value="OLN85666.1"/>
    <property type="molecule type" value="Genomic_DNA"/>
</dbReference>
<feature type="domain" description="ABC transporter" evidence="11">
    <location>
        <begin position="148"/>
        <end position="408"/>
    </location>
</feature>
<feature type="compositionally biased region" description="Polar residues" evidence="9">
    <location>
        <begin position="10"/>
        <end position="22"/>
    </location>
</feature>
<dbReference type="InterPro" id="IPR043926">
    <property type="entry name" value="ABCG_dom"/>
</dbReference>
<keyword evidence="5" id="KW-0547">Nucleotide-binding</keyword>
<comment type="caution">
    <text evidence="12">The sequence shown here is derived from an EMBL/GenBank/DDBJ whole genome shotgun (WGS) entry which is preliminary data.</text>
</comment>
<dbReference type="InterPro" id="IPR029481">
    <property type="entry name" value="ABC_trans_N"/>
</dbReference>
<keyword evidence="8 10" id="KW-0472">Membrane</keyword>
<evidence type="ECO:0000256" key="3">
    <source>
        <dbReference type="ARBA" id="ARBA00022448"/>
    </source>
</evidence>
<feature type="transmembrane region" description="Helical" evidence="10">
    <location>
        <begin position="658"/>
        <end position="680"/>
    </location>
</feature>
<dbReference type="InterPro" id="IPR034003">
    <property type="entry name" value="ABCG_PDR_2"/>
</dbReference>
<dbReference type="Pfam" id="PF14510">
    <property type="entry name" value="ABC_trans_N"/>
    <property type="match status" value="1"/>
</dbReference>
<feature type="region of interest" description="Disordered" evidence="9">
    <location>
        <begin position="1"/>
        <end position="59"/>
    </location>
</feature>
<feature type="transmembrane region" description="Helical" evidence="10">
    <location>
        <begin position="1195"/>
        <end position="1213"/>
    </location>
</feature>
<dbReference type="GO" id="GO:0016887">
    <property type="term" value="F:ATP hydrolysis activity"/>
    <property type="evidence" value="ECO:0007669"/>
    <property type="project" value="InterPro"/>
</dbReference>
<dbReference type="InterPro" id="IPR027417">
    <property type="entry name" value="P-loop_NTPase"/>
</dbReference>
<feature type="transmembrane region" description="Helical" evidence="10">
    <location>
        <begin position="1347"/>
        <end position="1371"/>
    </location>
</feature>
<organism evidence="12 13">
    <name type="scientific">Colletotrichum chlorophyti</name>
    <dbReference type="NCBI Taxonomy" id="708187"/>
    <lineage>
        <taxon>Eukaryota</taxon>
        <taxon>Fungi</taxon>
        <taxon>Dikarya</taxon>
        <taxon>Ascomycota</taxon>
        <taxon>Pezizomycotina</taxon>
        <taxon>Sordariomycetes</taxon>
        <taxon>Hypocreomycetidae</taxon>
        <taxon>Glomerellales</taxon>
        <taxon>Glomerellaceae</taxon>
        <taxon>Colletotrichum</taxon>
    </lineage>
</organism>
<keyword evidence="3" id="KW-0813">Transport</keyword>
<feature type="transmembrane region" description="Helical" evidence="10">
    <location>
        <begin position="1267"/>
        <end position="1293"/>
    </location>
</feature>
<keyword evidence="4 10" id="KW-0812">Transmembrane</keyword>
<name>A0A1Q8RMU5_9PEZI</name>
<evidence type="ECO:0000259" key="11">
    <source>
        <dbReference type="PROSITE" id="PS50893"/>
    </source>
</evidence>
<dbReference type="CDD" id="cd03232">
    <property type="entry name" value="ABCG_PDR_domain2"/>
    <property type="match status" value="1"/>
</dbReference>
<evidence type="ECO:0000256" key="1">
    <source>
        <dbReference type="ARBA" id="ARBA00004141"/>
    </source>
</evidence>
<evidence type="ECO:0000256" key="2">
    <source>
        <dbReference type="ARBA" id="ARBA00006012"/>
    </source>
</evidence>
<evidence type="ECO:0000256" key="8">
    <source>
        <dbReference type="ARBA" id="ARBA00023136"/>
    </source>
</evidence>